<keyword evidence="2" id="KW-1185">Reference proteome</keyword>
<dbReference type="GO" id="GO:0004526">
    <property type="term" value="F:ribonuclease P activity"/>
    <property type="evidence" value="ECO:0007669"/>
    <property type="project" value="TreeGrafter"/>
</dbReference>
<dbReference type="Proteomes" id="UP001295794">
    <property type="component" value="Unassembled WGS sequence"/>
</dbReference>
<organism evidence="1 2">
    <name type="scientific">Mycena citricolor</name>
    <dbReference type="NCBI Taxonomy" id="2018698"/>
    <lineage>
        <taxon>Eukaryota</taxon>
        <taxon>Fungi</taxon>
        <taxon>Dikarya</taxon>
        <taxon>Basidiomycota</taxon>
        <taxon>Agaricomycotina</taxon>
        <taxon>Agaricomycetes</taxon>
        <taxon>Agaricomycetidae</taxon>
        <taxon>Agaricales</taxon>
        <taxon>Marasmiineae</taxon>
        <taxon>Mycenaceae</taxon>
        <taxon>Mycena</taxon>
    </lineage>
</organism>
<dbReference type="GO" id="GO:0000171">
    <property type="term" value="F:ribonuclease MRP activity"/>
    <property type="evidence" value="ECO:0007669"/>
    <property type="project" value="TreeGrafter"/>
</dbReference>
<dbReference type="PANTHER" id="PTHR15396">
    <property type="entry name" value="RIBONUCLEASE P PROTEIN SUBUNIT P40"/>
    <property type="match status" value="1"/>
</dbReference>
<dbReference type="EMBL" id="CAVNYO010000444">
    <property type="protein sequence ID" value="CAK5281810.1"/>
    <property type="molecule type" value="Genomic_DNA"/>
</dbReference>
<dbReference type="AlphaFoldDB" id="A0AAD2HVD6"/>
<sequence length="371" mass="41260">GRGRTHLIGLSPLVTDLELFPTITMHGHVSYGDLPGSMIANLAGKHPFTQQLDVIFPADDTLAAALSVLEATFMEGSMELSSLAEKIESFVVVNDQWSSEFSALSVDPHTDDTWCIDTRGLLTLYLSDESYQQLGLTGKKVPFKNHLEHVVSLPLQPGATSEQTRRKRDGMLRAWDDRRKREGLEPWSVLLNSAPTQISGAPTLTQKIARCNITTTRNIRAPQVSLRARPKDPEPGEDWDEEMHMLLEWIGMAGLGAQRLAANDQVDPFVSLYEVPAPSQVADLTRLRWTGFLSPTFVRSLLEVVETSVKPDFVCVTANMFTRTPVSYLSPDKPSPMRVPDQDGEDTWVLIFAGTKWCLAESIGRQDTRWG</sequence>
<dbReference type="InterPro" id="IPR013893">
    <property type="entry name" value="RNase_P_Rpp40"/>
</dbReference>
<name>A0AAD2HVD6_9AGAR</name>
<dbReference type="PANTHER" id="PTHR15396:SF1">
    <property type="entry name" value="RIBONUCLEASE P PROTEIN SUBUNIT P40"/>
    <property type="match status" value="1"/>
</dbReference>
<protein>
    <submittedName>
        <fullName evidence="1">Uncharacterized protein</fullName>
    </submittedName>
</protein>
<dbReference type="GO" id="GO:0030681">
    <property type="term" value="C:multimeric ribonuclease P complex"/>
    <property type="evidence" value="ECO:0007669"/>
    <property type="project" value="TreeGrafter"/>
</dbReference>
<accession>A0AAD2HVD6</accession>
<evidence type="ECO:0000313" key="1">
    <source>
        <dbReference type="EMBL" id="CAK5281810.1"/>
    </source>
</evidence>
<dbReference type="GO" id="GO:0000172">
    <property type="term" value="C:ribonuclease MRP complex"/>
    <property type="evidence" value="ECO:0007669"/>
    <property type="project" value="TreeGrafter"/>
</dbReference>
<proteinExistence type="predicted"/>
<gene>
    <name evidence="1" type="ORF">MYCIT1_LOCUS33075</name>
</gene>
<reference evidence="1" key="1">
    <citation type="submission" date="2023-11" db="EMBL/GenBank/DDBJ databases">
        <authorList>
            <person name="De Vega J J."/>
            <person name="De Vega J J."/>
        </authorList>
    </citation>
    <scope>NUCLEOTIDE SEQUENCE</scope>
</reference>
<evidence type="ECO:0000313" key="2">
    <source>
        <dbReference type="Proteomes" id="UP001295794"/>
    </source>
</evidence>
<comment type="caution">
    <text evidence="1">The sequence shown here is derived from an EMBL/GenBank/DDBJ whole genome shotgun (WGS) entry which is preliminary data.</text>
</comment>
<dbReference type="Pfam" id="PF08584">
    <property type="entry name" value="Ribonuc_P_40"/>
    <property type="match status" value="1"/>
</dbReference>
<dbReference type="GO" id="GO:0000447">
    <property type="term" value="P:endonucleolytic cleavage in ITS1 to separate SSU-rRNA from 5.8S rRNA and LSU-rRNA from tricistronic rRNA transcript (SSU-rRNA, 5.8S rRNA, LSU-rRNA)"/>
    <property type="evidence" value="ECO:0007669"/>
    <property type="project" value="TreeGrafter"/>
</dbReference>
<dbReference type="GO" id="GO:0001682">
    <property type="term" value="P:tRNA 5'-leader removal"/>
    <property type="evidence" value="ECO:0007669"/>
    <property type="project" value="InterPro"/>
</dbReference>
<feature type="non-terminal residue" evidence="1">
    <location>
        <position position="371"/>
    </location>
</feature>